<feature type="coiled-coil region" evidence="13">
    <location>
        <begin position="1150"/>
        <end position="1177"/>
    </location>
</feature>
<evidence type="ECO:0000256" key="13">
    <source>
        <dbReference type="SAM" id="Coils"/>
    </source>
</evidence>
<evidence type="ECO:0000256" key="5">
    <source>
        <dbReference type="ARBA" id="ARBA00022692"/>
    </source>
</evidence>
<evidence type="ECO:0000256" key="2">
    <source>
        <dbReference type="ARBA" id="ARBA00022448"/>
    </source>
</evidence>
<evidence type="ECO:0000313" key="17">
    <source>
        <dbReference type="EMBL" id="CAE7150573.1"/>
    </source>
</evidence>
<keyword evidence="10 15" id="KW-0472">Membrane</keyword>
<evidence type="ECO:0000256" key="11">
    <source>
        <dbReference type="ARBA" id="ARBA00023180"/>
    </source>
</evidence>
<dbReference type="PROSITE" id="PS00018">
    <property type="entry name" value="EF_HAND_1"/>
    <property type="match status" value="1"/>
</dbReference>
<dbReference type="Proteomes" id="UP000649617">
    <property type="component" value="Unassembled WGS sequence"/>
</dbReference>
<keyword evidence="7" id="KW-0851">Voltage-gated channel</keyword>
<keyword evidence="6" id="KW-0106">Calcium</keyword>
<dbReference type="InterPro" id="IPR018247">
    <property type="entry name" value="EF_Hand_1_Ca_BS"/>
</dbReference>
<dbReference type="OrthoDB" id="434709at2759"/>
<name>A0A812IN52_SYMPI</name>
<evidence type="ECO:0000256" key="6">
    <source>
        <dbReference type="ARBA" id="ARBA00022837"/>
    </source>
</evidence>
<evidence type="ECO:0000256" key="12">
    <source>
        <dbReference type="ARBA" id="ARBA00023303"/>
    </source>
</evidence>
<evidence type="ECO:0000256" key="8">
    <source>
        <dbReference type="ARBA" id="ARBA00022989"/>
    </source>
</evidence>
<keyword evidence="13" id="KW-0175">Coiled coil</keyword>
<feature type="compositionally biased region" description="Low complexity" evidence="14">
    <location>
        <begin position="768"/>
        <end position="788"/>
    </location>
</feature>
<sequence>MAEAAARREDKAAENACLARAEALVRAVSTNYTILDWLSTQWPTFRMLHRMQFDLLPDEAAAAEGFWLQADLVPEDPDTGGPMKFAFNKGFVRPDALYIDVAADIVGTDMLRTLPAFFGMRAARPGERWNVGLAYTSNDYGDLVPSKDLWRLRATRQKLVFVPDLQEVIGEKDQQCRAYYDALDTWQVSKSLANEVGGMPKCFDMPGAAEELRAFASETPRQDGLMAFVRKPEGAWGGRGIEIRFGVHHLLGDADAPLTAGGACDFIPLEDAQCLGLDAGPEESSESSSSCREACCALGSACEAWNWRDYEGCWVGIPRFCTDSNPTYLGGWRGGRRPRGSSEAAPSPSAKQRAVVQQYILDPVLYQLEGVWPPITVKTDIRIYGTVVSMDPFRFYISEYGYFRSGFLEKNYSASNNEDFEDALMHVTHHIPKIEAGTYQCPTAPSWGHPSGAEHDAGSGGSLHKWFRIAEEQNGLDPKVVWKNIKLALSIFLLGTRNKLDCASNAIHHACGSVGFHFFADLVVDRRGRAYLMEIHPTLAVKSPGLGDPEAGWVEVLTRSTRQGTLGSLAMSFIGWANAPYRRWVESVLRRQFRSKHRWRLELQGVQHRLDRQRSRMPGWSGEATSVVGLLSKVLVEEHLACRLAVMQVLPALWSDVAAVVGPNPEGGDPFKGLRSFYRLLAAARRWIAERKPGRGSEARDDFKSELLGFQGLLQSQLVAIQQALSAGVRVLGFGNVQIETLGVKQFSNLTRQVLSNHDTGYARTEASRASSSPLREPLLPLSPGTSPSNVSKALIDLERSPGGNSTNRPMLTTSVSRDSLRSQARLGNFGVFLSLESGVQIVRGGGVNSGCMVTQQAWGLRKPVLTKPKEIKSLAQLGLSYGKSVMDSINNKDVLDPEKLYSKTGWCQAVARSPYFKSMTMAMVVLSTFWIAIDTDYNQGGPGITCFQIVDNVICAYFCFEISIRWLAFQEPCDALTDNSFLFDLFLAVSMAFETWGFMLLSELVGWETTHGSPGITPSLRALRLIRITRAFRMSRIFRFVPELMILLHGMFQAIRSVLTTLLLLVLVTYTFAVAMTQLLQNKSVGNGRFDSVPEATVFLLLQTLCGFDQNFMMQMMKADGLSFAFMLAYQLIGSLTLMNMLIGVMVDVVGTTAQLEQEEQSLKTLKRDIADVVRLTDENEDRTVTAVEFNHMIQNPEAVKKLYEGGVNVLALVDYADFVFRDATTLSLEDFVETVLQFRGCNQATVKDVADLRVFVAKELARLAAETAAPVPAV</sequence>
<keyword evidence="5 15" id="KW-0812">Transmembrane</keyword>
<dbReference type="Gene3D" id="1.10.287.70">
    <property type="match status" value="1"/>
</dbReference>
<dbReference type="InterPro" id="IPR004344">
    <property type="entry name" value="TTL/TTLL_fam"/>
</dbReference>
<feature type="domain" description="Ion transport" evidence="16">
    <location>
        <begin position="915"/>
        <end position="1154"/>
    </location>
</feature>
<dbReference type="PANTHER" id="PTHR45628">
    <property type="entry name" value="VOLTAGE-DEPENDENT CALCIUM CHANNEL TYPE A SUBUNIT ALPHA-1"/>
    <property type="match status" value="1"/>
</dbReference>
<keyword evidence="3" id="KW-0109">Calcium transport</keyword>
<dbReference type="InterPro" id="IPR005821">
    <property type="entry name" value="Ion_trans_dom"/>
</dbReference>
<dbReference type="InterPro" id="IPR027359">
    <property type="entry name" value="Volt_channel_dom_sf"/>
</dbReference>
<keyword evidence="4" id="KW-0107">Calcium channel</keyword>
<dbReference type="PANTHER" id="PTHR45628:SF7">
    <property type="entry name" value="VOLTAGE-DEPENDENT CALCIUM CHANNEL TYPE A SUBUNIT ALPHA-1"/>
    <property type="match status" value="1"/>
</dbReference>
<evidence type="ECO:0000256" key="1">
    <source>
        <dbReference type="ARBA" id="ARBA00004141"/>
    </source>
</evidence>
<keyword evidence="2" id="KW-0813">Transport</keyword>
<protein>
    <submittedName>
        <fullName evidence="17">Ttll6 protein</fullName>
    </submittedName>
</protein>
<evidence type="ECO:0000256" key="10">
    <source>
        <dbReference type="ARBA" id="ARBA00023136"/>
    </source>
</evidence>
<dbReference type="AlphaFoldDB" id="A0A812IN52"/>
<evidence type="ECO:0000256" key="9">
    <source>
        <dbReference type="ARBA" id="ARBA00023065"/>
    </source>
</evidence>
<evidence type="ECO:0000256" key="14">
    <source>
        <dbReference type="SAM" id="MobiDB-lite"/>
    </source>
</evidence>
<gene>
    <name evidence="17" type="primary">ttll6</name>
    <name evidence="17" type="ORF">SPIL2461_LOCUS174</name>
</gene>
<dbReference type="InterPro" id="IPR050599">
    <property type="entry name" value="VDCC_alpha-1_subunit"/>
</dbReference>
<reference evidence="17" key="1">
    <citation type="submission" date="2021-02" db="EMBL/GenBank/DDBJ databases">
        <authorList>
            <person name="Dougan E. K."/>
            <person name="Rhodes N."/>
            <person name="Thang M."/>
            <person name="Chan C."/>
        </authorList>
    </citation>
    <scope>NUCLEOTIDE SEQUENCE</scope>
</reference>
<dbReference type="GO" id="GO:0008331">
    <property type="term" value="F:high voltage-gated calcium channel activity"/>
    <property type="evidence" value="ECO:0007669"/>
    <property type="project" value="TreeGrafter"/>
</dbReference>
<dbReference type="GO" id="GO:0005891">
    <property type="term" value="C:voltage-gated calcium channel complex"/>
    <property type="evidence" value="ECO:0007669"/>
    <property type="project" value="TreeGrafter"/>
</dbReference>
<dbReference type="Pfam" id="PF03133">
    <property type="entry name" value="TTL"/>
    <property type="match status" value="1"/>
</dbReference>
<dbReference type="GO" id="GO:0098703">
    <property type="term" value="P:calcium ion import across plasma membrane"/>
    <property type="evidence" value="ECO:0007669"/>
    <property type="project" value="TreeGrafter"/>
</dbReference>
<evidence type="ECO:0000256" key="15">
    <source>
        <dbReference type="SAM" id="Phobius"/>
    </source>
</evidence>
<evidence type="ECO:0000259" key="16">
    <source>
        <dbReference type="Pfam" id="PF00520"/>
    </source>
</evidence>
<dbReference type="Gene3D" id="1.20.120.350">
    <property type="entry name" value="Voltage-gated potassium channels. Chain C"/>
    <property type="match status" value="1"/>
</dbReference>
<keyword evidence="8 15" id="KW-1133">Transmembrane helix</keyword>
<evidence type="ECO:0000256" key="4">
    <source>
        <dbReference type="ARBA" id="ARBA00022673"/>
    </source>
</evidence>
<comment type="subcellular location">
    <subcellularLocation>
        <location evidence="1">Membrane</location>
        <topology evidence="1">Multi-pass membrane protein</topology>
    </subcellularLocation>
</comment>
<proteinExistence type="predicted"/>
<feature type="region of interest" description="Disordered" evidence="14">
    <location>
        <begin position="761"/>
        <end position="788"/>
    </location>
</feature>
<dbReference type="EMBL" id="CAJNIZ010000002">
    <property type="protein sequence ID" value="CAE7150573.1"/>
    <property type="molecule type" value="Genomic_DNA"/>
</dbReference>
<dbReference type="Gene3D" id="3.30.470.20">
    <property type="entry name" value="ATP-grasp fold, B domain"/>
    <property type="match status" value="1"/>
</dbReference>
<organism evidence="17 18">
    <name type="scientific">Symbiodinium pilosum</name>
    <name type="common">Dinoflagellate</name>
    <dbReference type="NCBI Taxonomy" id="2952"/>
    <lineage>
        <taxon>Eukaryota</taxon>
        <taxon>Sar</taxon>
        <taxon>Alveolata</taxon>
        <taxon>Dinophyceae</taxon>
        <taxon>Suessiales</taxon>
        <taxon>Symbiodiniaceae</taxon>
        <taxon>Symbiodinium</taxon>
    </lineage>
</organism>
<keyword evidence="11" id="KW-0325">Glycoprotein</keyword>
<evidence type="ECO:0000256" key="3">
    <source>
        <dbReference type="ARBA" id="ARBA00022568"/>
    </source>
</evidence>
<keyword evidence="9" id="KW-0406">Ion transport</keyword>
<keyword evidence="18" id="KW-1185">Reference proteome</keyword>
<accession>A0A812IN52</accession>
<evidence type="ECO:0000256" key="7">
    <source>
        <dbReference type="ARBA" id="ARBA00022882"/>
    </source>
</evidence>
<keyword evidence="12" id="KW-0407">Ion channel</keyword>
<dbReference type="SUPFAM" id="SSF81324">
    <property type="entry name" value="Voltage-gated potassium channels"/>
    <property type="match status" value="1"/>
</dbReference>
<comment type="caution">
    <text evidence="17">The sequence shown here is derived from an EMBL/GenBank/DDBJ whole genome shotgun (WGS) entry which is preliminary data.</text>
</comment>
<feature type="transmembrane region" description="Helical" evidence="15">
    <location>
        <begin position="1123"/>
        <end position="1148"/>
    </location>
</feature>
<evidence type="ECO:0000313" key="18">
    <source>
        <dbReference type="Proteomes" id="UP000649617"/>
    </source>
</evidence>
<dbReference type="Pfam" id="PF00520">
    <property type="entry name" value="Ion_trans"/>
    <property type="match status" value="1"/>
</dbReference>
<feature type="transmembrane region" description="Helical" evidence="15">
    <location>
        <begin position="1062"/>
        <end position="1081"/>
    </location>
</feature>